<evidence type="ECO:0000256" key="9">
    <source>
        <dbReference type="SAM" id="SignalP"/>
    </source>
</evidence>
<comment type="subcellular location">
    <subcellularLocation>
        <location evidence="2">Cell membrane</location>
        <topology evidence="2">Lipid-anchor</topology>
        <topology evidence="2">GPI-anchor</topology>
    </subcellularLocation>
</comment>
<dbReference type="VEuPathDB" id="TriTrypDB:Tb427_000068800"/>
<keyword evidence="6" id="KW-0472">Membrane</keyword>
<evidence type="ECO:0000256" key="1">
    <source>
        <dbReference type="ARBA" id="ARBA00002523"/>
    </source>
</evidence>
<evidence type="ECO:0000256" key="8">
    <source>
        <dbReference type="ARBA" id="ARBA00023288"/>
    </source>
</evidence>
<protein>
    <submittedName>
        <fullName evidence="11">Variant surface glycoprotein 1125.1511</fullName>
    </submittedName>
</protein>
<accession>A0A1J0R749</accession>
<evidence type="ECO:0000256" key="4">
    <source>
        <dbReference type="ARBA" id="ARBA00022622"/>
    </source>
</evidence>
<dbReference type="GO" id="GO:0005886">
    <property type="term" value="C:plasma membrane"/>
    <property type="evidence" value="ECO:0007669"/>
    <property type="project" value="UniProtKB-SubCell"/>
</dbReference>
<keyword evidence="5 9" id="KW-0732">Signal</keyword>
<evidence type="ECO:0000256" key="2">
    <source>
        <dbReference type="ARBA" id="ARBA00004609"/>
    </source>
</evidence>
<proteinExistence type="predicted"/>
<reference evidence="11" key="1">
    <citation type="submission" date="2016-08" db="EMBL/GenBank/DDBJ databases">
        <title>VSG repertoire of Trypanosoma brucei EATRO 1125.</title>
        <authorList>
            <person name="Cross G.A."/>
        </authorList>
    </citation>
    <scope>NUCLEOTIDE SEQUENCE</scope>
    <source>
        <strain evidence="11">EATRO 1125</strain>
    </source>
</reference>
<dbReference type="InterPro" id="IPR025932">
    <property type="entry name" value="Trypano_VSG_B_N_dom"/>
</dbReference>
<sequence>MIKTITTVALLVIGSASATAPNDSDNTAVMALICSALQLADGDMSIVADTTPTLPEVTDLYTLNMTLASDEWQTKFTEQDGTNNFKAAEIPQSEKSTDWKAKWKTWSDAALKLKDSEAKPAVLKRYNLQDASPAQLAAIRPTVAAYVDAIFELSKAAEANKIDRLSDEQVRSKIQKAIYGGKTSYDNSMGGEAMHSGSAAGRQAVCDETAGTHNPIKTIATIVACICGTRNTLTNKQPCGPKTGQDVEWEAGNMPQANKWKLIRQACPVKSDNKLTAGRIENAINSAVQAIYGEGNKLYIGRYDGTG</sequence>
<dbReference type="GO" id="GO:0098552">
    <property type="term" value="C:side of membrane"/>
    <property type="evidence" value="ECO:0007669"/>
    <property type="project" value="UniProtKB-KW"/>
</dbReference>
<organism evidence="11">
    <name type="scientific">Trypanosoma brucei</name>
    <dbReference type="NCBI Taxonomy" id="5691"/>
    <lineage>
        <taxon>Eukaryota</taxon>
        <taxon>Discoba</taxon>
        <taxon>Euglenozoa</taxon>
        <taxon>Kinetoplastea</taxon>
        <taxon>Metakinetoplastina</taxon>
        <taxon>Trypanosomatida</taxon>
        <taxon>Trypanosomatidae</taxon>
        <taxon>Trypanosoma</taxon>
    </lineage>
</organism>
<evidence type="ECO:0000259" key="10">
    <source>
        <dbReference type="Pfam" id="PF13206"/>
    </source>
</evidence>
<name>A0A1J0R749_9TRYP</name>
<feature type="chain" id="PRO_5013153576" evidence="9">
    <location>
        <begin position="19"/>
        <end position="307"/>
    </location>
</feature>
<evidence type="ECO:0000256" key="3">
    <source>
        <dbReference type="ARBA" id="ARBA00022475"/>
    </source>
</evidence>
<dbReference type="Pfam" id="PF13206">
    <property type="entry name" value="VSG_B"/>
    <property type="match status" value="1"/>
</dbReference>
<keyword evidence="7" id="KW-0325">Glycoprotein</keyword>
<keyword evidence="4" id="KW-0336">GPI-anchor</keyword>
<comment type="function">
    <text evidence="1">VSG forms a coat on the surface of the parasite. The trypanosome evades the immune response of the host by expressing a series of antigenically distinct VSGs from an estimated 1000 VSG genes.</text>
</comment>
<feature type="signal peptide" evidence="9">
    <location>
        <begin position="1"/>
        <end position="18"/>
    </location>
</feature>
<keyword evidence="8" id="KW-0449">Lipoprotein</keyword>
<dbReference type="EMBL" id="KX699745">
    <property type="protein sequence ID" value="APD73701.1"/>
    <property type="molecule type" value="Genomic_DNA"/>
</dbReference>
<evidence type="ECO:0000256" key="5">
    <source>
        <dbReference type="ARBA" id="ARBA00022729"/>
    </source>
</evidence>
<evidence type="ECO:0000256" key="6">
    <source>
        <dbReference type="ARBA" id="ARBA00023136"/>
    </source>
</evidence>
<evidence type="ECO:0000313" key="11">
    <source>
        <dbReference type="EMBL" id="APD73701.1"/>
    </source>
</evidence>
<evidence type="ECO:0000256" key="7">
    <source>
        <dbReference type="ARBA" id="ARBA00023180"/>
    </source>
</evidence>
<dbReference type="AlphaFoldDB" id="A0A1J0R749"/>
<feature type="domain" description="Trypanosome variant surface glycoprotein B-type N-terminal" evidence="10">
    <location>
        <begin position="9"/>
        <end position="306"/>
    </location>
</feature>
<keyword evidence="3" id="KW-1003">Cell membrane</keyword>